<dbReference type="EMBL" id="LIUF01000002">
    <property type="protein sequence ID" value="KOX93771.1"/>
    <property type="molecule type" value="Genomic_DNA"/>
</dbReference>
<dbReference type="OrthoDB" id="147060at2157"/>
<keyword evidence="3" id="KW-1185">Reference proteome</keyword>
<feature type="transmembrane region" description="Helical" evidence="1">
    <location>
        <begin position="333"/>
        <end position="353"/>
    </location>
</feature>
<dbReference type="PATRIC" id="fig|1705562.3.peg.2586"/>
<dbReference type="STRING" id="1705562.AMS69_07580"/>
<name>A0A0M9AMM6_9EURY</name>
<feature type="transmembrane region" description="Helical" evidence="1">
    <location>
        <begin position="236"/>
        <end position="259"/>
    </location>
</feature>
<keyword evidence="1" id="KW-0812">Transmembrane</keyword>
<organism evidence="2 3">
    <name type="scientific">Haloarcula rubripromontorii</name>
    <dbReference type="NCBI Taxonomy" id="1705562"/>
    <lineage>
        <taxon>Archaea</taxon>
        <taxon>Methanobacteriati</taxon>
        <taxon>Methanobacteriota</taxon>
        <taxon>Stenosarchaea group</taxon>
        <taxon>Halobacteria</taxon>
        <taxon>Halobacteriales</taxon>
        <taxon>Haloarculaceae</taxon>
        <taxon>Haloarcula</taxon>
    </lineage>
</organism>
<evidence type="ECO:0000313" key="3">
    <source>
        <dbReference type="Proteomes" id="UP000037729"/>
    </source>
</evidence>
<reference evidence="2 3" key="1">
    <citation type="submission" date="2015-08" db="EMBL/GenBank/DDBJ databases">
        <title>Genomes of Isolates from Cabo Rojo, PR.</title>
        <authorList>
            <person name="Sanchez-Nieves R.L."/>
            <person name="Montalvo-Rodriguez R."/>
        </authorList>
    </citation>
    <scope>NUCLEOTIDE SEQUENCE [LARGE SCALE GENOMIC DNA]</scope>
    <source>
        <strain evidence="2 3">SL3</strain>
    </source>
</reference>
<comment type="caution">
    <text evidence="2">The sequence shown here is derived from an EMBL/GenBank/DDBJ whole genome shotgun (WGS) entry which is preliminary data.</text>
</comment>
<sequence>MSDTSGADNSGDGASTAPAASLTTAVVAAYPGTVEVPDDYRRACQLLSVTAPPEALLATSYVVAVCGPLLALLVAVTVTGLLATTVSLGVLVLSLSVAALGRYGVPFAAEAKRIRTLGAAPSLVMTLVLGATLWPSAERAAAFAGRAGHGLLATRLDHHRQRAAGTPRSGLGTFATTWSDRFPALERAIGLVESATAAPAEERPEVLERARRRILDGTRDEMAAFAASIRGPATGLYAFGVLLPLAMASLLPAAAAAGVPVTAPVLVGTYGVVMPAALLVACCWLLGRRPVAFPPATIPRSHPNVPASALPSVVVGIGAGIGGWLLASALVAAWASPIGALGAGVGSALVSYYRPVAEVRDYVTDVEAGLPDVLSAVGRRLGRGESVEAALVEAVDETPTPTSAVIEAAVARQEYLGTSVEGAFLGPGGALADVPSRRTHRAAILLDTAATIGPPAGTSVTAMGEHLDALRTIERETRRDLAQITETLSNTAALFGPLIGGATVALAGSMGGGEQFATVSSAVLGPVVGWYVLVLAVLLTALSTGLHRGLDRALVGYRTGLALLSATATFLVAVVATRLLV</sequence>
<gene>
    <name evidence="2" type="ORF">AMS69_07580</name>
</gene>
<dbReference type="AlphaFoldDB" id="A0A0M9AMM6"/>
<dbReference type="Proteomes" id="UP000037729">
    <property type="component" value="Unassembled WGS sequence"/>
</dbReference>
<feature type="transmembrane region" description="Helical" evidence="1">
    <location>
        <begin position="307"/>
        <end position="327"/>
    </location>
</feature>
<feature type="transmembrane region" description="Helical" evidence="1">
    <location>
        <begin position="559"/>
        <end position="580"/>
    </location>
</feature>
<keyword evidence="1" id="KW-0472">Membrane</keyword>
<keyword evidence="1" id="KW-1133">Transmembrane helix</keyword>
<feature type="transmembrane region" description="Helical" evidence="1">
    <location>
        <begin position="82"/>
        <end position="105"/>
    </location>
</feature>
<feature type="transmembrane region" description="Helical" evidence="1">
    <location>
        <begin position="528"/>
        <end position="547"/>
    </location>
</feature>
<feature type="transmembrane region" description="Helical" evidence="1">
    <location>
        <begin position="265"/>
        <end position="286"/>
    </location>
</feature>
<evidence type="ECO:0000256" key="1">
    <source>
        <dbReference type="SAM" id="Phobius"/>
    </source>
</evidence>
<proteinExistence type="predicted"/>
<protein>
    <submittedName>
        <fullName evidence="2">Type II secretion system protein</fullName>
    </submittedName>
</protein>
<dbReference type="RefSeq" id="WP_053967459.1">
    <property type="nucleotide sequence ID" value="NZ_LIUF01000002.1"/>
</dbReference>
<feature type="transmembrane region" description="Helical" evidence="1">
    <location>
        <begin position="55"/>
        <end position="76"/>
    </location>
</feature>
<accession>A0A0M9AMM6</accession>
<evidence type="ECO:0000313" key="2">
    <source>
        <dbReference type="EMBL" id="KOX93771.1"/>
    </source>
</evidence>
<feature type="transmembrane region" description="Helical" evidence="1">
    <location>
        <begin position="488"/>
        <end position="508"/>
    </location>
</feature>